<dbReference type="AlphaFoldDB" id="A0A931BFR6"/>
<keyword evidence="3" id="KW-1185">Reference proteome</keyword>
<dbReference type="EMBL" id="JADQDP010000001">
    <property type="protein sequence ID" value="MBF9140846.1"/>
    <property type="molecule type" value="Genomic_DNA"/>
</dbReference>
<evidence type="ECO:0000256" key="1">
    <source>
        <dbReference type="SAM" id="Phobius"/>
    </source>
</evidence>
<dbReference type="RefSeq" id="WP_196285182.1">
    <property type="nucleotide sequence ID" value="NZ_JADQDP010000001.1"/>
</dbReference>
<name>A0A931BFR6_9BACT</name>
<feature type="transmembrane region" description="Helical" evidence="1">
    <location>
        <begin position="7"/>
        <end position="28"/>
    </location>
</feature>
<dbReference type="Proteomes" id="UP000645610">
    <property type="component" value="Unassembled WGS sequence"/>
</dbReference>
<proteinExistence type="predicted"/>
<feature type="transmembrane region" description="Helical" evidence="1">
    <location>
        <begin position="109"/>
        <end position="129"/>
    </location>
</feature>
<comment type="caution">
    <text evidence="2">The sequence shown here is derived from an EMBL/GenBank/DDBJ whole genome shotgun (WGS) entry which is preliminary data.</text>
</comment>
<evidence type="ECO:0000313" key="3">
    <source>
        <dbReference type="Proteomes" id="UP000645610"/>
    </source>
</evidence>
<keyword evidence="1" id="KW-0812">Transmembrane</keyword>
<keyword evidence="1" id="KW-1133">Transmembrane helix</keyword>
<protein>
    <submittedName>
        <fullName evidence="2">Uncharacterized protein</fullName>
    </submittedName>
</protein>
<organism evidence="2 3">
    <name type="scientific">Hymenobacter properus</name>
    <dbReference type="NCBI Taxonomy" id="2791026"/>
    <lineage>
        <taxon>Bacteria</taxon>
        <taxon>Pseudomonadati</taxon>
        <taxon>Bacteroidota</taxon>
        <taxon>Cytophagia</taxon>
        <taxon>Cytophagales</taxon>
        <taxon>Hymenobacteraceae</taxon>
        <taxon>Hymenobacter</taxon>
    </lineage>
</organism>
<gene>
    <name evidence="2" type="ORF">I2I01_04325</name>
</gene>
<accession>A0A931BFR6</accession>
<reference evidence="2 3" key="1">
    <citation type="submission" date="2020-11" db="EMBL/GenBank/DDBJ databases">
        <authorList>
            <person name="Kim M.K."/>
        </authorList>
    </citation>
    <scope>NUCLEOTIDE SEQUENCE [LARGE SCALE GENOMIC DNA]</scope>
    <source>
        <strain evidence="2 3">BT439</strain>
    </source>
</reference>
<keyword evidence="1" id="KW-0472">Membrane</keyword>
<evidence type="ECO:0000313" key="2">
    <source>
        <dbReference type="EMBL" id="MBF9140846.1"/>
    </source>
</evidence>
<sequence length="134" mass="15480">MSTTLTLAYWIDALLLAALAYCWASVLVQPGMLLAPVQAWVRRLHRRAWFYFYIEGSPGHVNAGQMEVEYYAGHDLDNQWWWAPLWGCFKCVAGQWAFWGYLLLFPLSAYHLLAHLSFVAVTILISILLNKWSQ</sequence>